<proteinExistence type="predicted"/>
<dbReference type="EMBL" id="CP017565">
    <property type="protein sequence ID" value="APA90564.1"/>
    <property type="molecule type" value="Genomic_DNA"/>
</dbReference>
<dbReference type="AlphaFoldDB" id="A0A1I9YWG7"/>
<accession>A0A1I9YWG7</accession>
<gene>
    <name evidence="1" type="ORF">BJG93_33985</name>
</gene>
<evidence type="ECO:0000313" key="1">
    <source>
        <dbReference type="EMBL" id="APA90564.1"/>
    </source>
</evidence>
<keyword evidence="1" id="KW-0614">Plasmid</keyword>
<sequence length="68" mass="7322">MLCTRRGTSTDELGDQVTQRNAALVERASAAASSLKDRTGRLAKLVGQFKLEGIQAEQPARDASDEMT</sequence>
<geneLocation type="plasmid" evidence="1">
    <name>pl2WSM5005</name>
</geneLocation>
<name>A0A1I9YWG7_9BURK</name>
<reference evidence="1" key="1">
    <citation type="submission" date="2016-09" db="EMBL/GenBank/DDBJ databases">
        <title>The Complete Genome of Burkholderia sprentiae wsm5005.</title>
        <authorList>
            <person name="De Meyer S."/>
            <person name="Wang P."/>
            <person name="Terpolilli J."/>
        </authorList>
    </citation>
    <scope>NUCLEOTIDE SEQUENCE [LARGE SCALE GENOMIC DNA]</scope>
    <source>
        <strain evidence="1">WSM5005</strain>
        <plasmid evidence="1">pl2WSM5005</plasmid>
    </source>
</reference>
<organism evidence="1">
    <name type="scientific">Paraburkholderia sprentiae WSM5005</name>
    <dbReference type="NCBI Taxonomy" id="754502"/>
    <lineage>
        <taxon>Bacteria</taxon>
        <taxon>Pseudomonadati</taxon>
        <taxon>Pseudomonadota</taxon>
        <taxon>Betaproteobacteria</taxon>
        <taxon>Burkholderiales</taxon>
        <taxon>Burkholderiaceae</taxon>
        <taxon>Paraburkholderia</taxon>
    </lineage>
</organism>
<evidence type="ECO:0008006" key="2">
    <source>
        <dbReference type="Google" id="ProtNLM"/>
    </source>
</evidence>
<protein>
    <recommendedName>
        <fullName evidence="2">Chemotaxis protein</fullName>
    </recommendedName>
</protein>